<comment type="caution">
    <text evidence="1">The sequence shown here is derived from an EMBL/GenBank/DDBJ whole genome shotgun (WGS) entry which is preliminary data.</text>
</comment>
<dbReference type="EMBL" id="LAZR01061505">
    <property type="protein sequence ID" value="KKK63451.1"/>
    <property type="molecule type" value="Genomic_DNA"/>
</dbReference>
<proteinExistence type="predicted"/>
<reference evidence="1" key="1">
    <citation type="journal article" date="2015" name="Nature">
        <title>Complex archaea that bridge the gap between prokaryotes and eukaryotes.</title>
        <authorList>
            <person name="Spang A."/>
            <person name="Saw J.H."/>
            <person name="Jorgensen S.L."/>
            <person name="Zaremba-Niedzwiedzka K."/>
            <person name="Martijn J."/>
            <person name="Lind A.E."/>
            <person name="van Eijk R."/>
            <person name="Schleper C."/>
            <person name="Guy L."/>
            <person name="Ettema T.J."/>
        </authorList>
    </citation>
    <scope>NUCLEOTIDE SEQUENCE</scope>
</reference>
<accession>A0A0F8ZU24</accession>
<sequence length="96" mass="11187">MAKFLVGIQEIHYNWIEVETLGNETEVEKLTEHQIKEITDMAAEKMEEYQGNLYTEFSHVTDPTNWKVEKNEYLNIDVIPNVNTHHYIGGDVFSEG</sequence>
<protein>
    <submittedName>
        <fullName evidence="1">Uncharacterized protein</fullName>
    </submittedName>
</protein>
<name>A0A0F8ZU24_9ZZZZ</name>
<evidence type="ECO:0000313" key="1">
    <source>
        <dbReference type="EMBL" id="KKK63451.1"/>
    </source>
</evidence>
<dbReference type="AlphaFoldDB" id="A0A0F8ZU24"/>
<organism evidence="1">
    <name type="scientific">marine sediment metagenome</name>
    <dbReference type="NCBI Taxonomy" id="412755"/>
    <lineage>
        <taxon>unclassified sequences</taxon>
        <taxon>metagenomes</taxon>
        <taxon>ecological metagenomes</taxon>
    </lineage>
</organism>
<gene>
    <name evidence="1" type="ORF">LCGC14_2994140</name>
</gene>